<dbReference type="InterPro" id="IPR027417">
    <property type="entry name" value="P-loop_NTPase"/>
</dbReference>
<comment type="caution">
    <text evidence="2">The sequence shown here is derived from an EMBL/GenBank/DDBJ whole genome shotgun (WGS) entry which is preliminary data.</text>
</comment>
<proteinExistence type="predicted"/>
<dbReference type="PANTHER" id="PTHR34704:SF1">
    <property type="entry name" value="ATPASE"/>
    <property type="match status" value="1"/>
</dbReference>
<evidence type="ECO:0000313" key="3">
    <source>
        <dbReference type="Proteomes" id="UP001284601"/>
    </source>
</evidence>
<protein>
    <submittedName>
        <fullName evidence="2">ATP-binding protein</fullName>
    </submittedName>
</protein>
<dbReference type="EMBL" id="JAWSTH010000024">
    <property type="protein sequence ID" value="MDW5594936.1"/>
    <property type="molecule type" value="Genomic_DNA"/>
</dbReference>
<evidence type="ECO:0000259" key="1">
    <source>
        <dbReference type="Pfam" id="PF03008"/>
    </source>
</evidence>
<keyword evidence="2" id="KW-0547">Nucleotide-binding</keyword>
<dbReference type="InterPro" id="IPR004256">
    <property type="entry name" value="DUF234"/>
</dbReference>
<dbReference type="Gene3D" id="1.10.10.10">
    <property type="entry name" value="Winged helix-like DNA-binding domain superfamily/Winged helix DNA-binding domain"/>
    <property type="match status" value="1"/>
</dbReference>
<dbReference type="Proteomes" id="UP001284601">
    <property type="component" value="Unassembled WGS sequence"/>
</dbReference>
<dbReference type="SUPFAM" id="SSF46785">
    <property type="entry name" value="Winged helix' DNA-binding domain"/>
    <property type="match status" value="1"/>
</dbReference>
<dbReference type="Gene3D" id="3.40.50.300">
    <property type="entry name" value="P-loop containing nucleotide triphosphate hydrolases"/>
    <property type="match status" value="1"/>
</dbReference>
<dbReference type="GO" id="GO:0005524">
    <property type="term" value="F:ATP binding"/>
    <property type="evidence" value="ECO:0007669"/>
    <property type="project" value="UniProtKB-KW"/>
</dbReference>
<reference evidence="3" key="1">
    <citation type="submission" date="2023-07" db="EMBL/GenBank/DDBJ databases">
        <title>Conexibacter stalactiti sp. nov., isolated from stalactites in a lava cave and emended description of the genus Conexibacter.</title>
        <authorList>
            <person name="Lee S.D."/>
        </authorList>
    </citation>
    <scope>NUCLEOTIDE SEQUENCE [LARGE SCALE GENOMIC DNA]</scope>
    <source>
        <strain evidence="3">KCTC 39840</strain>
    </source>
</reference>
<accession>A0ABU4HNP2</accession>
<reference evidence="2 3" key="2">
    <citation type="submission" date="2023-10" db="EMBL/GenBank/DDBJ databases">
        <authorList>
            <person name="Han X.F."/>
        </authorList>
    </citation>
    <scope>NUCLEOTIDE SEQUENCE [LARGE SCALE GENOMIC DNA]</scope>
    <source>
        <strain evidence="2 3">KCTC 39840</strain>
    </source>
</reference>
<dbReference type="PANTHER" id="PTHR34704">
    <property type="entry name" value="ATPASE"/>
    <property type="match status" value="1"/>
</dbReference>
<gene>
    <name evidence="2" type="ORF">R7226_11335</name>
</gene>
<dbReference type="RefSeq" id="WP_318597269.1">
    <property type="nucleotide sequence ID" value="NZ_JAWSTH010000024.1"/>
</dbReference>
<keyword evidence="3" id="KW-1185">Reference proteome</keyword>
<evidence type="ECO:0000313" key="2">
    <source>
        <dbReference type="EMBL" id="MDW5594936.1"/>
    </source>
</evidence>
<dbReference type="Pfam" id="PF03008">
    <property type="entry name" value="DUF234"/>
    <property type="match status" value="1"/>
</dbReference>
<dbReference type="InterPro" id="IPR036388">
    <property type="entry name" value="WH-like_DNA-bd_sf"/>
</dbReference>
<dbReference type="SUPFAM" id="SSF52540">
    <property type="entry name" value="P-loop containing nucleoside triphosphate hydrolases"/>
    <property type="match status" value="1"/>
</dbReference>
<organism evidence="2 3">
    <name type="scientific">Conexibacter stalactiti</name>
    <dbReference type="NCBI Taxonomy" id="1940611"/>
    <lineage>
        <taxon>Bacteria</taxon>
        <taxon>Bacillati</taxon>
        <taxon>Actinomycetota</taxon>
        <taxon>Thermoleophilia</taxon>
        <taxon>Solirubrobacterales</taxon>
        <taxon>Conexibacteraceae</taxon>
        <taxon>Conexibacter</taxon>
    </lineage>
</organism>
<feature type="domain" description="DUF234" evidence="1">
    <location>
        <begin position="314"/>
        <end position="404"/>
    </location>
</feature>
<keyword evidence="2" id="KW-0067">ATP-binding</keyword>
<sequence>MPRELIDRIGEAALLRQARDEAPSLVVLTGRRRIGKSFLLASVLNGERVVSYQADEQDERGHLDLLAAEAARLLPGAPPLHFDDWNAALSFFATQAQTAPVVAILDEFQYLCAAQPALPSIVQRHWDRWQREQVAVTLVLSGSALSFMEGLLGHGAPLYGRATQRPFLTPLDYRDAAAFVRSTDPEALLRRYAVLGGTPQYQVWAGDRRIETVLRSAVLAKGQPLYEDPLHLLREGEGVRDPATYFSILRAISGGATQHNQIATRIGVPSSNLGARLARLEELGYVRGWAPLGPDGHEPRRTSYRIADPYFAFFFRYVFPNRSRLERGRVEEVATEVLADLDNVMGRAFEDACRTWAGRYADEQRIGRSDQLGSWWSRDGSVEVDVVGVRKGRYSLLGSCKWRRTVGVEVLDDLHEAQARLGGKAMGARLALFARRGFSAELRERAAAENVLLATAADLFA</sequence>
<dbReference type="InterPro" id="IPR036390">
    <property type="entry name" value="WH_DNA-bd_sf"/>
</dbReference>
<name>A0ABU4HNP2_9ACTN</name>